<keyword evidence="2" id="KW-1185">Reference proteome</keyword>
<gene>
    <name evidence="1" type="ORF">AAIG11_17675</name>
</gene>
<evidence type="ECO:0000313" key="1">
    <source>
        <dbReference type="EMBL" id="MEN1762293.1"/>
    </source>
</evidence>
<protein>
    <submittedName>
        <fullName evidence="1">Uncharacterized protein</fullName>
    </submittedName>
</protein>
<evidence type="ECO:0000313" key="2">
    <source>
        <dbReference type="Proteomes" id="UP001407405"/>
    </source>
</evidence>
<reference evidence="1 2" key="1">
    <citation type="submission" date="2024-04" db="EMBL/GenBank/DDBJ databases">
        <title>Genome sequencing and metabolic network reconstruction of aminoacids and betaine degradation by Anoxynatronum sibiricum.</title>
        <authorList>
            <person name="Detkova E.N."/>
            <person name="Boltjanskaja Y.V."/>
            <person name="Mardanov A.V."/>
            <person name="Kevbrin V."/>
        </authorList>
    </citation>
    <scope>NUCLEOTIDE SEQUENCE [LARGE SCALE GENOMIC DNA]</scope>
    <source>
        <strain evidence="1 2">Z-7981</strain>
    </source>
</reference>
<dbReference type="EMBL" id="JBCITM010000047">
    <property type="protein sequence ID" value="MEN1762293.1"/>
    <property type="molecule type" value="Genomic_DNA"/>
</dbReference>
<proteinExistence type="predicted"/>
<comment type="caution">
    <text evidence="1">The sequence shown here is derived from an EMBL/GenBank/DDBJ whole genome shotgun (WGS) entry which is preliminary data.</text>
</comment>
<accession>A0ABU9VZ71</accession>
<name>A0ABU9VZ71_9CLOT</name>
<dbReference type="Proteomes" id="UP001407405">
    <property type="component" value="Unassembled WGS sequence"/>
</dbReference>
<organism evidence="1 2">
    <name type="scientific">Anoxynatronum sibiricum</name>
    <dbReference type="NCBI Taxonomy" id="210623"/>
    <lineage>
        <taxon>Bacteria</taxon>
        <taxon>Bacillati</taxon>
        <taxon>Bacillota</taxon>
        <taxon>Clostridia</taxon>
        <taxon>Eubacteriales</taxon>
        <taxon>Clostridiaceae</taxon>
        <taxon>Anoxynatronum</taxon>
    </lineage>
</organism>
<sequence length="101" mass="10766">MTITAISQETGLSEGTLFKWEKEAKTKGFVITDGESSSDDWGSEDKFQIVLETAALNEAGPAVHDGSSGKTYTGVCGYEAPSLEGLRWSHASQGPSDFGFQ</sequence>